<dbReference type="EMBL" id="MDYX01000047">
    <property type="protein sequence ID" value="KAF9630960.1"/>
    <property type="molecule type" value="Genomic_DNA"/>
</dbReference>
<dbReference type="AlphaFoldDB" id="A0A8H7ISM1"/>
<keyword evidence="2" id="KW-1133">Transmembrane helix</keyword>
<feature type="region of interest" description="Disordered" evidence="1">
    <location>
        <begin position="1"/>
        <end position="37"/>
    </location>
</feature>
<reference evidence="3" key="2">
    <citation type="journal article" date="2018" name="DNA Res.">
        <title>Comparative genome and transcriptome analyses reveal adaptations to opportunistic infections in woody plant degrading pathogens of Botryosphaeriaceae.</title>
        <authorList>
            <person name="Yan J.Y."/>
            <person name="Zhao W.S."/>
            <person name="Chen Z."/>
            <person name="Xing Q.K."/>
            <person name="Zhang W."/>
            <person name="Chethana K.W.T."/>
            <person name="Xue M.F."/>
            <person name="Xu J.P."/>
            <person name="Phillips A.J.L."/>
            <person name="Wang Y."/>
            <person name="Liu J.H."/>
            <person name="Liu M."/>
            <person name="Zhou Y."/>
            <person name="Jayawardena R.S."/>
            <person name="Manawasinghe I.S."/>
            <person name="Huang J.B."/>
            <person name="Qiao G.H."/>
            <person name="Fu C.Y."/>
            <person name="Guo F.F."/>
            <person name="Dissanayake A.J."/>
            <person name="Peng Y.L."/>
            <person name="Hyde K.D."/>
            <person name="Li X.H."/>
        </authorList>
    </citation>
    <scope>NUCLEOTIDE SEQUENCE</scope>
    <source>
        <strain evidence="3">CSS-01s</strain>
    </source>
</reference>
<name>A0A8H7ISM1_9PEZI</name>
<evidence type="ECO:0000256" key="1">
    <source>
        <dbReference type="SAM" id="MobiDB-lite"/>
    </source>
</evidence>
<gene>
    <name evidence="3" type="ORF">BFW01_g1832</name>
</gene>
<keyword evidence="2" id="KW-0812">Transmembrane</keyword>
<evidence type="ECO:0000256" key="2">
    <source>
        <dbReference type="SAM" id="Phobius"/>
    </source>
</evidence>
<organism evidence="3 4">
    <name type="scientific">Lasiodiplodia theobromae</name>
    <dbReference type="NCBI Taxonomy" id="45133"/>
    <lineage>
        <taxon>Eukaryota</taxon>
        <taxon>Fungi</taxon>
        <taxon>Dikarya</taxon>
        <taxon>Ascomycota</taxon>
        <taxon>Pezizomycotina</taxon>
        <taxon>Dothideomycetes</taxon>
        <taxon>Dothideomycetes incertae sedis</taxon>
        <taxon>Botryosphaeriales</taxon>
        <taxon>Botryosphaeriaceae</taxon>
        <taxon>Lasiodiplodia</taxon>
    </lineage>
</organism>
<comment type="caution">
    <text evidence="3">The sequence shown here is derived from an EMBL/GenBank/DDBJ whole genome shotgun (WGS) entry which is preliminary data.</text>
</comment>
<protein>
    <submittedName>
        <fullName evidence="3">Uncharacterized protein</fullName>
    </submittedName>
</protein>
<sequence>MANFPKESELQLLRSHSPQERSHTSTERDILFAQEPSNEPRTRTWTISVGLVIASAIFPVVVFSLWVASPGIKDTIFMTFSGARIGGKFSQPEAKLIDVACSAVLAPLIMTGLNFLWFGSARVSTFNDQRPSDRAGIPLSTLVAVSTSTSGTYDPLNIRSLLRGKTHRLYLLAALTLLSAFSKTALSNLIAYEAFPEEHANQQKIVLRYLSDRAINSTSLMHQIFSMDPKTAFGFSREQQADIASQVTGLLTGLSFVSARTYLNDSTYVCVNSTENAMDRLPPNVVGLHHVPGFRLSVDCIPDLPSSVNISTSGPYTTVISTLWDNAPLLDGWESRKFNARYSGLPQDMQGSMDDEYPFAAFSMDATEVYLGSLVPSDRSNRTFFSPYGDIRPKAIDMKSSGFNGTKAVMSVYGIRCALRRQEGFLEYMRASDQSWSISTAEFSNKMQKVPSFLVRWQVILNYRSPRSTVAGIGPALAKTAGSNFDGQPDCSHNDTNCYYNTTDYSLLALNYLYASAEIMKKVYEVAAADKSRDEPDFSYHCYNTIVEDRYRITYIPGLLLTGLVSLFAAAAITFGMAMYSSNTYSARSFRQVDTLRLIVDSVDGLQSNIITDTNIPTLSHSDLHEWADQHQVTYSTSQNRVKLYHVEE</sequence>
<feature type="transmembrane region" description="Helical" evidence="2">
    <location>
        <begin position="169"/>
        <end position="192"/>
    </location>
</feature>
<evidence type="ECO:0000313" key="4">
    <source>
        <dbReference type="Proteomes" id="UP000627934"/>
    </source>
</evidence>
<evidence type="ECO:0000313" key="3">
    <source>
        <dbReference type="EMBL" id="KAF9630960.1"/>
    </source>
</evidence>
<dbReference type="Proteomes" id="UP000627934">
    <property type="component" value="Unassembled WGS sequence"/>
</dbReference>
<reference evidence="3" key="1">
    <citation type="submission" date="2016-08" db="EMBL/GenBank/DDBJ databases">
        <authorList>
            <person name="Yan J."/>
        </authorList>
    </citation>
    <scope>NUCLEOTIDE SEQUENCE</scope>
    <source>
        <strain evidence="3">CSS-01s</strain>
    </source>
</reference>
<accession>A0A8H7ISM1</accession>
<feature type="compositionally biased region" description="Basic and acidic residues" evidence="1">
    <location>
        <begin position="17"/>
        <end position="30"/>
    </location>
</feature>
<feature type="transmembrane region" description="Helical" evidence="2">
    <location>
        <begin position="96"/>
        <end position="117"/>
    </location>
</feature>
<feature type="transmembrane region" description="Helical" evidence="2">
    <location>
        <begin position="555"/>
        <end position="580"/>
    </location>
</feature>
<proteinExistence type="predicted"/>
<feature type="transmembrane region" description="Helical" evidence="2">
    <location>
        <begin position="45"/>
        <end position="68"/>
    </location>
</feature>
<keyword evidence="2" id="KW-0472">Membrane</keyword>